<proteinExistence type="predicted"/>
<gene>
    <name evidence="1" type="ORF">CEE37_09980</name>
</gene>
<sequence>MEHKTISATWKTREALVKQIKEEEKEGWSVAAMGEIFGSDILVMSRGSHRYEHDVVPVMLKTRSKVDEIIQEKSTEGWQICAIGEHFGGVLMVLKRVVGED</sequence>
<dbReference type="EMBL" id="NJBN01000006">
    <property type="protein sequence ID" value="TKJ40056.1"/>
    <property type="molecule type" value="Genomic_DNA"/>
</dbReference>
<organism evidence="1 2">
    <name type="scientific">candidate division LCP-89 bacterium B3_LCP</name>
    <dbReference type="NCBI Taxonomy" id="2012998"/>
    <lineage>
        <taxon>Bacteria</taxon>
        <taxon>Pseudomonadati</taxon>
        <taxon>Bacteria division LCP-89</taxon>
    </lineage>
</organism>
<comment type="caution">
    <text evidence="1">The sequence shown here is derived from an EMBL/GenBank/DDBJ whole genome shotgun (WGS) entry which is preliminary data.</text>
</comment>
<dbReference type="AlphaFoldDB" id="A0A532UYP9"/>
<protein>
    <submittedName>
        <fullName evidence="1">Uncharacterized protein</fullName>
    </submittedName>
</protein>
<evidence type="ECO:0000313" key="2">
    <source>
        <dbReference type="Proteomes" id="UP000319619"/>
    </source>
</evidence>
<name>A0A532UYP9_UNCL8</name>
<dbReference type="Proteomes" id="UP000319619">
    <property type="component" value="Unassembled WGS sequence"/>
</dbReference>
<evidence type="ECO:0000313" key="1">
    <source>
        <dbReference type="EMBL" id="TKJ40056.1"/>
    </source>
</evidence>
<reference evidence="1 2" key="1">
    <citation type="submission" date="2017-06" db="EMBL/GenBank/DDBJ databases">
        <title>Novel microbial phyla capable of carbon fixation and sulfur reduction in deep-sea sediments.</title>
        <authorList>
            <person name="Huang J."/>
            <person name="Baker B."/>
            <person name="Wang Y."/>
        </authorList>
    </citation>
    <scope>NUCLEOTIDE SEQUENCE [LARGE SCALE GENOMIC DNA]</scope>
    <source>
        <strain evidence="1">B3_LCP</strain>
    </source>
</reference>
<accession>A0A532UYP9</accession>